<feature type="non-terminal residue" evidence="3">
    <location>
        <position position="1"/>
    </location>
</feature>
<keyword evidence="4" id="KW-1185">Reference proteome</keyword>
<dbReference type="PANTHER" id="PTHR31784">
    <property type="entry name" value="BIOGENESIS OF LYSOSOME-RELATED ORGANELLES COMPLEX 1 SUBUNIT 5"/>
    <property type="match status" value="1"/>
</dbReference>
<dbReference type="PANTHER" id="PTHR31784:SF2">
    <property type="entry name" value="BIOGENESIS OF LYSOSOME-RELATED ORGANELLES COMPLEX 1 SUBUNIT 5"/>
    <property type="match status" value="1"/>
</dbReference>
<dbReference type="EMBL" id="JANEYF010003017">
    <property type="protein sequence ID" value="KAJ8940140.1"/>
    <property type="molecule type" value="Genomic_DNA"/>
</dbReference>
<name>A0AAV8XN19_9CUCU</name>
<accession>A0AAV8XN19</accession>
<dbReference type="InterPro" id="IPR017243">
    <property type="entry name" value="Bloc1s5"/>
</dbReference>
<evidence type="ECO:0000256" key="1">
    <source>
        <dbReference type="ARBA" id="ARBA00010754"/>
    </source>
</evidence>
<dbReference type="AlphaFoldDB" id="A0AAV8XN19"/>
<proteinExistence type="inferred from homology"/>
<dbReference type="GO" id="GO:0030133">
    <property type="term" value="C:transport vesicle"/>
    <property type="evidence" value="ECO:0007669"/>
    <property type="project" value="InterPro"/>
</dbReference>
<comment type="similarity">
    <text evidence="1">Belongs to the BLOC1S5 family.</text>
</comment>
<evidence type="ECO:0000256" key="2">
    <source>
        <dbReference type="ARBA" id="ARBA00019580"/>
    </source>
</evidence>
<comment type="caution">
    <text evidence="3">The sequence shown here is derived from an EMBL/GenBank/DDBJ whole genome shotgun (WGS) entry which is preliminary data.</text>
</comment>
<protein>
    <recommendedName>
        <fullName evidence="2">Biogenesis of lysosome-related organelles complex 1 subunit 5</fullName>
    </recommendedName>
</protein>
<sequence>VGKVWDRLFDHKGFLVGEISFMLREFEQKRGDREVDDLFRVIENITEIRDTEIDRCKQVGNQTLPKARDDLEQALNICSRFADLEEKYKQDTTIEEARNKRKIVWDNFMDGITTKYTDINSAFEAKEEELTKLYEDFEKKLLVYGNLPHGISNIVFKNKIKEKVAHKATDIDYLTTEEDRKFIKSIKLESKLDIFTKLPLSGLSVNSNDKLLCLQDLHWLYEYIQKENKESEDKIYLHELLEGSDVVLPKKSGNS</sequence>
<organism evidence="3 4">
    <name type="scientific">Rhamnusium bicolor</name>
    <dbReference type="NCBI Taxonomy" id="1586634"/>
    <lineage>
        <taxon>Eukaryota</taxon>
        <taxon>Metazoa</taxon>
        <taxon>Ecdysozoa</taxon>
        <taxon>Arthropoda</taxon>
        <taxon>Hexapoda</taxon>
        <taxon>Insecta</taxon>
        <taxon>Pterygota</taxon>
        <taxon>Neoptera</taxon>
        <taxon>Endopterygota</taxon>
        <taxon>Coleoptera</taxon>
        <taxon>Polyphaga</taxon>
        <taxon>Cucujiformia</taxon>
        <taxon>Chrysomeloidea</taxon>
        <taxon>Cerambycidae</taxon>
        <taxon>Lepturinae</taxon>
        <taxon>Rhagiini</taxon>
        <taxon>Rhamnusium</taxon>
    </lineage>
</organism>
<dbReference type="Pfam" id="PF14942">
    <property type="entry name" value="Muted"/>
    <property type="match status" value="1"/>
</dbReference>
<gene>
    <name evidence="3" type="ORF">NQ314_010807</name>
</gene>
<reference evidence="3" key="1">
    <citation type="journal article" date="2023" name="Insect Mol. Biol.">
        <title>Genome sequencing provides insights into the evolution of gene families encoding plant cell wall-degrading enzymes in longhorned beetles.</title>
        <authorList>
            <person name="Shin N.R."/>
            <person name="Okamura Y."/>
            <person name="Kirsch R."/>
            <person name="Pauchet Y."/>
        </authorList>
    </citation>
    <scope>NUCLEOTIDE SEQUENCE</scope>
    <source>
        <strain evidence="3">RBIC_L_NR</strain>
    </source>
</reference>
<dbReference type="GO" id="GO:0031083">
    <property type="term" value="C:BLOC-1 complex"/>
    <property type="evidence" value="ECO:0007669"/>
    <property type="project" value="InterPro"/>
</dbReference>
<evidence type="ECO:0000313" key="3">
    <source>
        <dbReference type="EMBL" id="KAJ8940140.1"/>
    </source>
</evidence>
<dbReference type="Proteomes" id="UP001162156">
    <property type="component" value="Unassembled WGS sequence"/>
</dbReference>
<evidence type="ECO:0000313" key="4">
    <source>
        <dbReference type="Proteomes" id="UP001162156"/>
    </source>
</evidence>